<evidence type="ECO:0000256" key="2">
    <source>
        <dbReference type="ARBA" id="ARBA00013147"/>
    </source>
</evidence>
<dbReference type="Pfam" id="PF00800">
    <property type="entry name" value="PDT"/>
    <property type="match status" value="1"/>
</dbReference>
<comment type="catalytic activity">
    <reaction evidence="7">
        <text>prephenate + H(+) = 3-phenylpyruvate + CO2 + H2O</text>
        <dbReference type="Rhea" id="RHEA:21648"/>
        <dbReference type="ChEBI" id="CHEBI:15377"/>
        <dbReference type="ChEBI" id="CHEBI:15378"/>
        <dbReference type="ChEBI" id="CHEBI:16526"/>
        <dbReference type="ChEBI" id="CHEBI:18005"/>
        <dbReference type="ChEBI" id="CHEBI:29934"/>
        <dbReference type="EC" id="4.2.1.51"/>
    </reaction>
</comment>
<dbReference type="InterPro" id="IPR002912">
    <property type="entry name" value="ACT_dom"/>
</dbReference>
<evidence type="ECO:0000256" key="4">
    <source>
        <dbReference type="ARBA" id="ARBA00023141"/>
    </source>
</evidence>
<dbReference type="RefSeq" id="WP_073315486.1">
    <property type="nucleotide sequence ID" value="NZ_FQYP01000003.1"/>
</dbReference>
<dbReference type="Gene3D" id="3.40.190.10">
    <property type="entry name" value="Periplasmic binding protein-like II"/>
    <property type="match status" value="2"/>
</dbReference>
<dbReference type="GO" id="GO:0004664">
    <property type="term" value="F:prephenate dehydratase activity"/>
    <property type="evidence" value="ECO:0007669"/>
    <property type="project" value="UniProtKB-EC"/>
</dbReference>
<keyword evidence="6" id="KW-0456">Lyase</keyword>
<dbReference type="CDD" id="cd04905">
    <property type="entry name" value="ACT_CM-PDT"/>
    <property type="match status" value="1"/>
</dbReference>
<dbReference type="SUPFAM" id="SSF53850">
    <property type="entry name" value="Periplasmic binding protein-like II"/>
    <property type="match status" value="1"/>
</dbReference>
<dbReference type="SUPFAM" id="SSF55021">
    <property type="entry name" value="ACT-like"/>
    <property type="match status" value="1"/>
</dbReference>
<keyword evidence="3" id="KW-0028">Amino-acid biosynthesis</keyword>
<dbReference type="EC" id="4.2.1.51" evidence="2"/>
<keyword evidence="11" id="KW-1185">Reference proteome</keyword>
<sequence length="276" mass="31089">MRKKVAIQGVKGSYHHGVAQAYFGKDIEVDECMSFQELVVSLENNRSTDAVMAIENSIAGSIIPNYAYIDEHDLTINGEYFLPIHHCLMAIEGQQIADIKEVYSHPMALLQCKDFFRKHPHIKLVEDADTADVARRIGEQQLMGVAAVAGETAASIYELSILAREIQTIKSNSTRFFVLNAKSEAKTPKDQINKASLKFHTDHKRGSLATVLNVMSDCNLNLTKIQSLPIIDMPWKYSFFVDVTFHNYEDYQKAMSILKIMALELKVLGEYKNQNG</sequence>
<dbReference type="Proteomes" id="UP000184432">
    <property type="component" value="Unassembled WGS sequence"/>
</dbReference>
<name>A0A1M6DZW4_9FLAO</name>
<dbReference type="InterPro" id="IPR045865">
    <property type="entry name" value="ACT-like_dom_sf"/>
</dbReference>
<keyword evidence="4" id="KW-0057">Aromatic amino acid biosynthesis</keyword>
<evidence type="ECO:0000259" key="8">
    <source>
        <dbReference type="PROSITE" id="PS51171"/>
    </source>
</evidence>
<dbReference type="GO" id="GO:0005737">
    <property type="term" value="C:cytoplasm"/>
    <property type="evidence" value="ECO:0007669"/>
    <property type="project" value="TreeGrafter"/>
</dbReference>
<gene>
    <name evidence="10" type="ORF">SAMN04488508_103120</name>
</gene>
<comment type="pathway">
    <text evidence="1">Amino-acid biosynthesis; L-phenylalanine biosynthesis; phenylpyruvate from prephenate: step 1/1.</text>
</comment>
<feature type="domain" description="Prephenate dehydratase" evidence="8">
    <location>
        <begin position="4"/>
        <end position="181"/>
    </location>
</feature>
<dbReference type="CDD" id="cd13631">
    <property type="entry name" value="PBP2_Ct-PDT_like"/>
    <property type="match status" value="1"/>
</dbReference>
<evidence type="ECO:0000256" key="3">
    <source>
        <dbReference type="ARBA" id="ARBA00022605"/>
    </source>
</evidence>
<dbReference type="PANTHER" id="PTHR21022:SF19">
    <property type="entry name" value="PREPHENATE DEHYDRATASE-RELATED"/>
    <property type="match status" value="1"/>
</dbReference>
<reference evidence="11" key="1">
    <citation type="submission" date="2016-11" db="EMBL/GenBank/DDBJ databases">
        <authorList>
            <person name="Varghese N."/>
            <person name="Submissions S."/>
        </authorList>
    </citation>
    <scope>NUCLEOTIDE SEQUENCE [LARGE SCALE GENOMIC DNA]</scope>
    <source>
        <strain evidence="11">DSM 22623</strain>
    </source>
</reference>
<evidence type="ECO:0000256" key="6">
    <source>
        <dbReference type="ARBA" id="ARBA00023239"/>
    </source>
</evidence>
<keyword evidence="5" id="KW-0584">Phenylalanine biosynthesis</keyword>
<dbReference type="EMBL" id="FQYP01000003">
    <property type="protein sequence ID" value="SHI78683.1"/>
    <property type="molecule type" value="Genomic_DNA"/>
</dbReference>
<evidence type="ECO:0000256" key="5">
    <source>
        <dbReference type="ARBA" id="ARBA00023222"/>
    </source>
</evidence>
<dbReference type="PROSITE" id="PS51171">
    <property type="entry name" value="PREPHENATE_DEHYDR_3"/>
    <property type="match status" value="1"/>
</dbReference>
<dbReference type="PANTHER" id="PTHR21022">
    <property type="entry name" value="PREPHENATE DEHYDRATASE P PROTEIN"/>
    <property type="match status" value="1"/>
</dbReference>
<dbReference type="PROSITE" id="PS51671">
    <property type="entry name" value="ACT"/>
    <property type="match status" value="1"/>
</dbReference>
<dbReference type="AlphaFoldDB" id="A0A1M6DZW4"/>
<evidence type="ECO:0000256" key="7">
    <source>
        <dbReference type="ARBA" id="ARBA00047848"/>
    </source>
</evidence>
<proteinExistence type="predicted"/>
<protein>
    <recommendedName>
        <fullName evidence="2">prephenate dehydratase</fullName>
        <ecNumber evidence="2">4.2.1.51</ecNumber>
    </recommendedName>
</protein>
<dbReference type="STRING" id="570521.SAMN04488508_103120"/>
<feature type="domain" description="ACT" evidence="9">
    <location>
        <begin position="196"/>
        <end position="272"/>
    </location>
</feature>
<evidence type="ECO:0000259" key="9">
    <source>
        <dbReference type="PROSITE" id="PS51671"/>
    </source>
</evidence>
<organism evidence="10 11">
    <name type="scientific">Aquimarina spongiae</name>
    <dbReference type="NCBI Taxonomy" id="570521"/>
    <lineage>
        <taxon>Bacteria</taxon>
        <taxon>Pseudomonadati</taxon>
        <taxon>Bacteroidota</taxon>
        <taxon>Flavobacteriia</taxon>
        <taxon>Flavobacteriales</taxon>
        <taxon>Flavobacteriaceae</taxon>
        <taxon>Aquimarina</taxon>
    </lineage>
</organism>
<accession>A0A1M6DZW4</accession>
<evidence type="ECO:0000313" key="11">
    <source>
        <dbReference type="Proteomes" id="UP000184432"/>
    </source>
</evidence>
<dbReference type="InterPro" id="IPR001086">
    <property type="entry name" value="Preph_deHydtase"/>
</dbReference>
<dbReference type="UniPathway" id="UPA00121">
    <property type="reaction ID" value="UER00345"/>
</dbReference>
<dbReference type="GO" id="GO:0009094">
    <property type="term" value="P:L-phenylalanine biosynthetic process"/>
    <property type="evidence" value="ECO:0007669"/>
    <property type="project" value="UniProtKB-UniPathway"/>
</dbReference>
<evidence type="ECO:0000313" key="10">
    <source>
        <dbReference type="EMBL" id="SHI78683.1"/>
    </source>
</evidence>
<dbReference type="Gene3D" id="3.30.70.260">
    <property type="match status" value="1"/>
</dbReference>
<dbReference type="OrthoDB" id="9802281at2"/>
<evidence type="ECO:0000256" key="1">
    <source>
        <dbReference type="ARBA" id="ARBA00004741"/>
    </source>
</evidence>